<dbReference type="AlphaFoldDB" id="A0A9W7AI74"/>
<evidence type="ECO:0000313" key="2">
    <source>
        <dbReference type="EMBL" id="GMH71261.1"/>
    </source>
</evidence>
<feature type="region of interest" description="Disordered" evidence="1">
    <location>
        <begin position="90"/>
        <end position="123"/>
    </location>
</feature>
<feature type="region of interest" description="Disordered" evidence="1">
    <location>
        <begin position="273"/>
        <end position="305"/>
    </location>
</feature>
<reference evidence="3" key="1">
    <citation type="journal article" date="2023" name="Commun. Biol.">
        <title>Genome analysis of Parmales, the sister group of diatoms, reveals the evolutionary specialization of diatoms from phago-mixotrophs to photoautotrophs.</title>
        <authorList>
            <person name="Ban H."/>
            <person name="Sato S."/>
            <person name="Yoshikawa S."/>
            <person name="Yamada K."/>
            <person name="Nakamura Y."/>
            <person name="Ichinomiya M."/>
            <person name="Sato N."/>
            <person name="Blanc-Mathieu R."/>
            <person name="Endo H."/>
            <person name="Kuwata A."/>
            <person name="Ogata H."/>
        </authorList>
    </citation>
    <scope>NUCLEOTIDE SEQUENCE [LARGE SCALE GENOMIC DNA]</scope>
</reference>
<feature type="compositionally biased region" description="Polar residues" evidence="1">
    <location>
        <begin position="220"/>
        <end position="235"/>
    </location>
</feature>
<feature type="compositionally biased region" description="Polar residues" evidence="1">
    <location>
        <begin position="106"/>
        <end position="123"/>
    </location>
</feature>
<proteinExistence type="predicted"/>
<organism evidence="2 3">
    <name type="scientific">Triparma laevis f. inornata</name>
    <dbReference type="NCBI Taxonomy" id="1714386"/>
    <lineage>
        <taxon>Eukaryota</taxon>
        <taxon>Sar</taxon>
        <taxon>Stramenopiles</taxon>
        <taxon>Ochrophyta</taxon>
        <taxon>Bolidophyceae</taxon>
        <taxon>Parmales</taxon>
        <taxon>Triparmaceae</taxon>
        <taxon>Triparma</taxon>
    </lineage>
</organism>
<protein>
    <submittedName>
        <fullName evidence="2">Uncharacterized protein</fullName>
    </submittedName>
</protein>
<feature type="region of interest" description="Disordered" evidence="1">
    <location>
        <begin position="215"/>
        <end position="237"/>
    </location>
</feature>
<gene>
    <name evidence="2" type="ORF">TL16_g05605</name>
</gene>
<name>A0A9W7AI74_9STRA</name>
<accession>A0A9W7AI74</accession>
<dbReference type="Proteomes" id="UP001162640">
    <property type="component" value="Unassembled WGS sequence"/>
</dbReference>
<dbReference type="EMBL" id="BLQM01000164">
    <property type="protein sequence ID" value="GMH71261.1"/>
    <property type="molecule type" value="Genomic_DNA"/>
</dbReference>
<comment type="caution">
    <text evidence="2">The sequence shown here is derived from an EMBL/GenBank/DDBJ whole genome shotgun (WGS) entry which is preliminary data.</text>
</comment>
<sequence length="326" mass="35549">MERGYLQVEAEGRKFDEYGARADQLQKEALKAAAAQPLEAAPGVHDEYYAPHDPNADWSGFVANPQGRRHHNNPNAMKVQFGESDTGFMMPSSTAPTSDWVRPGKKQNNTNHDQNSNPNAVPVRNQMSTTANLLGGLGDNNYNRFETEAQSASRAALGVGTTTMDQLTQKGRSRYVMGKKPVEPMYETDMRGGGYDATMGSILKQENPYDIVKNGGRTDWNPNPSNAPRYNNSHVNDGRDPDNLIGFRHHQGGHMKSMVSGLGKDVAASLVRPSKRSVSSAPFATDPSAPTDPYQTANGGRSKDLFVENFRAGGQLPGFTGKRHGR</sequence>
<evidence type="ECO:0000313" key="3">
    <source>
        <dbReference type="Proteomes" id="UP001162640"/>
    </source>
</evidence>
<evidence type="ECO:0000256" key="1">
    <source>
        <dbReference type="SAM" id="MobiDB-lite"/>
    </source>
</evidence>